<dbReference type="FunFam" id="3.30.70.270:FF:000001">
    <property type="entry name" value="Diguanylate cyclase domain protein"/>
    <property type="match status" value="1"/>
</dbReference>
<dbReference type="PROSITE" id="PS50883">
    <property type="entry name" value="EAL"/>
    <property type="match status" value="1"/>
</dbReference>
<feature type="domain" description="GGDEF" evidence="5">
    <location>
        <begin position="555"/>
        <end position="688"/>
    </location>
</feature>
<dbReference type="SMART" id="SM00052">
    <property type="entry name" value="EAL"/>
    <property type="match status" value="1"/>
</dbReference>
<dbReference type="InterPro" id="IPR001633">
    <property type="entry name" value="EAL_dom"/>
</dbReference>
<dbReference type="Pfam" id="PF08447">
    <property type="entry name" value="PAS_3"/>
    <property type="match status" value="2"/>
</dbReference>
<feature type="transmembrane region" description="Helical" evidence="1">
    <location>
        <begin position="177"/>
        <end position="208"/>
    </location>
</feature>
<dbReference type="Proteomes" id="UP000280708">
    <property type="component" value="Chromosome"/>
</dbReference>
<evidence type="ECO:0000259" key="5">
    <source>
        <dbReference type="PROSITE" id="PS50887"/>
    </source>
</evidence>
<dbReference type="InterPro" id="IPR043128">
    <property type="entry name" value="Rev_trsase/Diguanyl_cyclase"/>
</dbReference>
<dbReference type="InterPro" id="IPR000160">
    <property type="entry name" value="GGDEF_dom"/>
</dbReference>
<dbReference type="InterPro" id="IPR052155">
    <property type="entry name" value="Biofilm_reg_signaling"/>
</dbReference>
<dbReference type="Pfam" id="PF00990">
    <property type="entry name" value="GGDEF"/>
    <property type="match status" value="1"/>
</dbReference>
<dbReference type="InterPro" id="IPR001610">
    <property type="entry name" value="PAC"/>
</dbReference>
<gene>
    <name evidence="6" type="ORF">EBF16_09025</name>
</gene>
<dbReference type="InterPro" id="IPR035919">
    <property type="entry name" value="EAL_sf"/>
</dbReference>
<feature type="transmembrane region" description="Helical" evidence="1">
    <location>
        <begin position="108"/>
        <end position="130"/>
    </location>
</feature>
<dbReference type="SMART" id="SM00267">
    <property type="entry name" value="GGDEF"/>
    <property type="match status" value="1"/>
</dbReference>
<dbReference type="Pfam" id="PF00563">
    <property type="entry name" value="EAL"/>
    <property type="match status" value="1"/>
</dbReference>
<evidence type="ECO:0000313" key="7">
    <source>
        <dbReference type="Proteomes" id="UP000280708"/>
    </source>
</evidence>
<feature type="domain" description="PAS" evidence="2">
    <location>
        <begin position="395"/>
        <end position="467"/>
    </location>
</feature>
<dbReference type="PROSITE" id="PS50887">
    <property type="entry name" value="GGDEF"/>
    <property type="match status" value="1"/>
</dbReference>
<name>A0A3G2UWG9_SPHYA</name>
<keyword evidence="1" id="KW-0812">Transmembrane</keyword>
<reference evidence="6 7" key="1">
    <citation type="submission" date="2018-10" db="EMBL/GenBank/DDBJ databases">
        <title>Characterization and genome analysis of a novel bacterium Sphingobium yanoikuyae SJTF8 capable of degrading PAHs.</title>
        <authorList>
            <person name="Yin C."/>
            <person name="Xiong W."/>
            <person name="Liang R."/>
        </authorList>
    </citation>
    <scope>NUCLEOTIDE SEQUENCE [LARGE SCALE GENOMIC DNA]</scope>
    <source>
        <strain evidence="6 7">SJTF8</strain>
    </source>
</reference>
<sequence>MTLGSWDEEKLCWRSQSPRPTKRKRSKRFFLGSLPQSCPPLVPIIHIAHHRGGTMIINPFRQIAQSSEAVLLEQFASLRTQIPLMYALMTVNAAFLAFATYGDVPNSHSIGGAVVLCLIVAIRAIVWIARPATAVSAAKIRRYLRGTIVASVLLSGAFGGWGLLLLSETDPSRSAAIALYVFVGAISCCYCLQAFPVAGWFVLLFGALPVTIKLLLSKDWYLVATGVDFLVAGGVILRSLANSHTGFVQLLQSRIEMSSLIAALKRSQEHYRYSVELNPQIPWLSDAGGALTELSPRWCELTGISLRDGLGWGWLQVVHPDDLEDLQIAWLAALNQEHGEPADARYRLRLTDGSFRWFRARAFPRRGEDGKVIAWYGNLEDIDDQVVAELALQESEERYRLASQAANDIIWDLSLERNHIDWSSAAATVLGYPGMLMGTTRDWWVERIHPEDREQVLTKLSSALRAGLSHWVEEFRAIAANGAELHLISHGYVVRDGEGKPTRVIGSLQDVTRQKLYEAKLEWAAHYDALTELPNRVMFNERLEAALKQAEETGRKALLVVLDIDRFKAINDDWGHDAGDALLQEVASRLRRMLPEGSTAARLGGDEFAIILPDIKPGSAVELVVEQLLSDIMGPAKFEGRQFDISVSAGAALGLADGRTTREMHKSADLALYAAKKDGVGRLRWFRNELREAARRETLMLHDARTALSEDRIIPYYQPKICLRTGACVGFEALLRWHHRYGLRPPASIAAALEDPGLSVQLTDRMLDRVIGDVLYWRDIGVDVGLVAINGSAGDFRQGDFADRILGRLSKAGLPASIIELEVTETVFVSQHVKNVEDILNSLSQAGATIALDDFGTGYASLTHLKQFPVDTIKIDRSFISRTGKAQPEDNAIVRAVIGLAKSLGISTVAEGIETPEQAARLAKKGCDLGQGFLFGRPMPASKVADVLTSWDPTSVRAVIDGRSAL</sequence>
<organism evidence="6 7">
    <name type="scientific">Sphingobium yanoikuyae</name>
    <name type="common">Sphingomonas yanoikuyae</name>
    <dbReference type="NCBI Taxonomy" id="13690"/>
    <lineage>
        <taxon>Bacteria</taxon>
        <taxon>Pseudomonadati</taxon>
        <taxon>Pseudomonadota</taxon>
        <taxon>Alphaproteobacteria</taxon>
        <taxon>Sphingomonadales</taxon>
        <taxon>Sphingomonadaceae</taxon>
        <taxon>Sphingobium</taxon>
    </lineage>
</organism>
<dbReference type="FunFam" id="3.30.450.20:FF:000099">
    <property type="entry name" value="Sensory box sensor histidine kinase"/>
    <property type="match status" value="1"/>
</dbReference>
<dbReference type="InterPro" id="IPR029787">
    <property type="entry name" value="Nucleotide_cyclase"/>
</dbReference>
<dbReference type="InterPro" id="IPR035965">
    <property type="entry name" value="PAS-like_dom_sf"/>
</dbReference>
<evidence type="ECO:0000256" key="1">
    <source>
        <dbReference type="SAM" id="Phobius"/>
    </source>
</evidence>
<dbReference type="SMART" id="SM00091">
    <property type="entry name" value="PAS"/>
    <property type="match status" value="2"/>
</dbReference>
<dbReference type="PROSITE" id="PS50113">
    <property type="entry name" value="PAC"/>
    <property type="match status" value="2"/>
</dbReference>
<dbReference type="SUPFAM" id="SSF141868">
    <property type="entry name" value="EAL domain-like"/>
    <property type="match status" value="1"/>
</dbReference>
<keyword evidence="1" id="KW-0472">Membrane</keyword>
<dbReference type="CDD" id="cd00130">
    <property type="entry name" value="PAS"/>
    <property type="match status" value="2"/>
</dbReference>
<dbReference type="AlphaFoldDB" id="A0A3G2UWG9"/>
<dbReference type="PANTHER" id="PTHR44757:SF2">
    <property type="entry name" value="BIOFILM ARCHITECTURE MAINTENANCE PROTEIN MBAA"/>
    <property type="match status" value="1"/>
</dbReference>
<dbReference type="GO" id="GO:0003824">
    <property type="term" value="F:catalytic activity"/>
    <property type="evidence" value="ECO:0007669"/>
    <property type="project" value="UniProtKB-ARBA"/>
</dbReference>
<dbReference type="PROSITE" id="PS50112">
    <property type="entry name" value="PAS"/>
    <property type="match status" value="2"/>
</dbReference>
<dbReference type="InterPro" id="IPR013655">
    <property type="entry name" value="PAS_fold_3"/>
</dbReference>
<feature type="domain" description="PAC" evidence="3">
    <location>
        <begin position="471"/>
        <end position="523"/>
    </location>
</feature>
<dbReference type="NCBIfam" id="TIGR00229">
    <property type="entry name" value="sensory_box"/>
    <property type="match status" value="2"/>
</dbReference>
<accession>A0A3G2UWG9</accession>
<dbReference type="Gene3D" id="3.30.70.270">
    <property type="match status" value="1"/>
</dbReference>
<feature type="domain" description="PAC" evidence="3">
    <location>
        <begin position="342"/>
        <end position="394"/>
    </location>
</feature>
<keyword evidence="1" id="KW-1133">Transmembrane helix</keyword>
<proteinExistence type="predicted"/>
<evidence type="ECO:0000259" key="4">
    <source>
        <dbReference type="PROSITE" id="PS50883"/>
    </source>
</evidence>
<dbReference type="InterPro" id="IPR000014">
    <property type="entry name" value="PAS"/>
</dbReference>
<evidence type="ECO:0000313" key="6">
    <source>
        <dbReference type="EMBL" id="AYO77059.1"/>
    </source>
</evidence>
<dbReference type="SMART" id="SM00086">
    <property type="entry name" value="PAC"/>
    <property type="match status" value="2"/>
</dbReference>
<feature type="transmembrane region" description="Helical" evidence="1">
    <location>
        <begin position="84"/>
        <end position="102"/>
    </location>
</feature>
<dbReference type="EMBL" id="CP033230">
    <property type="protein sequence ID" value="AYO77059.1"/>
    <property type="molecule type" value="Genomic_DNA"/>
</dbReference>
<feature type="domain" description="EAL" evidence="4">
    <location>
        <begin position="697"/>
        <end position="952"/>
    </location>
</feature>
<dbReference type="Gene3D" id="3.20.20.450">
    <property type="entry name" value="EAL domain"/>
    <property type="match status" value="1"/>
</dbReference>
<dbReference type="NCBIfam" id="TIGR00254">
    <property type="entry name" value="GGDEF"/>
    <property type="match status" value="1"/>
</dbReference>
<dbReference type="SUPFAM" id="SSF55073">
    <property type="entry name" value="Nucleotide cyclase"/>
    <property type="match status" value="1"/>
</dbReference>
<protein>
    <submittedName>
        <fullName evidence="6">Bifunctional diguanylate cyclase/phosphodiesterase</fullName>
    </submittedName>
</protein>
<evidence type="ECO:0000259" key="3">
    <source>
        <dbReference type="PROSITE" id="PS50113"/>
    </source>
</evidence>
<feature type="transmembrane region" description="Helical" evidence="1">
    <location>
        <begin position="220"/>
        <end position="241"/>
    </location>
</feature>
<dbReference type="Gene3D" id="3.30.450.20">
    <property type="entry name" value="PAS domain"/>
    <property type="match status" value="2"/>
</dbReference>
<dbReference type="CDD" id="cd01949">
    <property type="entry name" value="GGDEF"/>
    <property type="match status" value="1"/>
</dbReference>
<dbReference type="PANTHER" id="PTHR44757">
    <property type="entry name" value="DIGUANYLATE CYCLASE DGCP"/>
    <property type="match status" value="1"/>
</dbReference>
<dbReference type="SUPFAM" id="SSF55785">
    <property type="entry name" value="PYP-like sensor domain (PAS domain)"/>
    <property type="match status" value="2"/>
</dbReference>
<feature type="transmembrane region" description="Helical" evidence="1">
    <location>
        <begin position="142"/>
        <end position="165"/>
    </location>
</feature>
<feature type="domain" description="PAS" evidence="2">
    <location>
        <begin position="267"/>
        <end position="337"/>
    </location>
</feature>
<dbReference type="CDD" id="cd01948">
    <property type="entry name" value="EAL"/>
    <property type="match status" value="1"/>
</dbReference>
<dbReference type="InterPro" id="IPR000700">
    <property type="entry name" value="PAS-assoc_C"/>
</dbReference>
<evidence type="ECO:0000259" key="2">
    <source>
        <dbReference type="PROSITE" id="PS50112"/>
    </source>
</evidence>